<reference evidence="1 2" key="1">
    <citation type="submission" date="2022-01" db="EMBL/GenBank/DDBJ databases">
        <title>A chromosomal length assembly of Cordylochernes scorpioides.</title>
        <authorList>
            <person name="Zeh D."/>
            <person name="Zeh J."/>
        </authorList>
    </citation>
    <scope>NUCLEOTIDE SEQUENCE [LARGE SCALE GENOMIC DNA]</scope>
    <source>
        <strain evidence="1">IN4F17</strain>
        <tissue evidence="1">Whole Body</tissue>
    </source>
</reference>
<keyword evidence="2" id="KW-1185">Reference proteome</keyword>
<sequence>MLKETSRDQLYRSYKPYMERLPRQQEYKPRPSFLTEQSSRNWFNYAKSYWISMRPKRTLYFSNIVTGDDTSVYLYDPETKTQSLLWRHIPTHLRKQIRSVEVIQKGDGTCLLGQARCNTDWVSR</sequence>
<evidence type="ECO:0000313" key="2">
    <source>
        <dbReference type="Proteomes" id="UP001235939"/>
    </source>
</evidence>
<organism evidence="1 2">
    <name type="scientific">Cordylochernes scorpioides</name>
    <dbReference type="NCBI Taxonomy" id="51811"/>
    <lineage>
        <taxon>Eukaryota</taxon>
        <taxon>Metazoa</taxon>
        <taxon>Ecdysozoa</taxon>
        <taxon>Arthropoda</taxon>
        <taxon>Chelicerata</taxon>
        <taxon>Arachnida</taxon>
        <taxon>Pseudoscorpiones</taxon>
        <taxon>Cheliferoidea</taxon>
        <taxon>Chernetidae</taxon>
        <taxon>Cordylochernes</taxon>
    </lineage>
</organism>
<proteinExistence type="predicted"/>
<dbReference type="EMBL" id="CP092867">
    <property type="protein sequence ID" value="UYV68485.1"/>
    <property type="molecule type" value="Genomic_DNA"/>
</dbReference>
<protein>
    <submittedName>
        <fullName evidence="1">Uncharacterized protein</fullName>
    </submittedName>
</protein>
<gene>
    <name evidence="1" type="ORF">LAZ67_5004451</name>
</gene>
<evidence type="ECO:0000313" key="1">
    <source>
        <dbReference type="EMBL" id="UYV68485.1"/>
    </source>
</evidence>
<name>A0ABY6KI02_9ARAC</name>
<dbReference type="Proteomes" id="UP001235939">
    <property type="component" value="Chromosome 05"/>
</dbReference>
<feature type="non-terminal residue" evidence="1">
    <location>
        <position position="1"/>
    </location>
</feature>
<accession>A0ABY6KI02</accession>